<evidence type="ECO:0000256" key="1">
    <source>
        <dbReference type="SAM" id="MobiDB-lite"/>
    </source>
</evidence>
<evidence type="ECO:0000313" key="2">
    <source>
        <dbReference type="EMBL" id="TBT95924.1"/>
    </source>
</evidence>
<name>A0A4Q9KN96_PROTD</name>
<evidence type="ECO:0000313" key="3">
    <source>
        <dbReference type="Proteomes" id="UP000291933"/>
    </source>
</evidence>
<keyword evidence="3" id="KW-1185">Reference proteome</keyword>
<reference evidence="2 3" key="1">
    <citation type="submission" date="2019-01" db="EMBL/GenBank/DDBJ databases">
        <title>Lactibacter flavus gen. nov., sp. nov., a novel bacterium of the family Propionibacteriaceae isolated from raw milk and dairy products.</title>
        <authorList>
            <person name="Huptas C."/>
            <person name="Wenning M."/>
            <person name="Breitenwieser F."/>
            <person name="Doll E."/>
            <person name="Von Neubeck M."/>
            <person name="Busse H.-J."/>
            <person name="Scherer S."/>
        </authorList>
    </citation>
    <scope>NUCLEOTIDE SEQUENCE [LARGE SCALE GENOMIC DNA]</scope>
    <source>
        <strain evidence="2 3">DSM 22130</strain>
    </source>
</reference>
<dbReference type="AlphaFoldDB" id="A0A4Q9KN96"/>
<proteinExistence type="predicted"/>
<organism evidence="2 3">
    <name type="scientific">Propioniciclava tarda</name>
    <dbReference type="NCBI Taxonomy" id="433330"/>
    <lineage>
        <taxon>Bacteria</taxon>
        <taxon>Bacillati</taxon>
        <taxon>Actinomycetota</taxon>
        <taxon>Actinomycetes</taxon>
        <taxon>Propionibacteriales</taxon>
        <taxon>Propionibacteriaceae</taxon>
        <taxon>Propioniciclava</taxon>
    </lineage>
</organism>
<protein>
    <recommendedName>
        <fullName evidence="4">ImmA/IrrE family metallo-endopeptidase</fullName>
    </recommendedName>
</protein>
<dbReference type="RefSeq" id="WP_131171039.1">
    <property type="nucleotide sequence ID" value="NZ_FXTL01000002.1"/>
</dbReference>
<dbReference type="OrthoDB" id="7605626at2"/>
<dbReference type="Proteomes" id="UP000291933">
    <property type="component" value="Unassembled WGS sequence"/>
</dbReference>
<evidence type="ECO:0008006" key="4">
    <source>
        <dbReference type="Google" id="ProtNLM"/>
    </source>
</evidence>
<comment type="caution">
    <text evidence="2">The sequence shown here is derived from an EMBL/GenBank/DDBJ whole genome shotgun (WGS) entry which is preliminary data.</text>
</comment>
<dbReference type="EMBL" id="SDMR01000002">
    <property type="protein sequence ID" value="TBT95924.1"/>
    <property type="molecule type" value="Genomic_DNA"/>
</dbReference>
<feature type="region of interest" description="Disordered" evidence="1">
    <location>
        <begin position="214"/>
        <end position="235"/>
    </location>
</feature>
<accession>A0A4Q9KN96</accession>
<sequence>MKPAAVFDVSQTDGVPLPQQPEVELLKGEAPIGLCASLVGYCESRGYTVSRGDCQGANGVTKFDTKEVIVRPDVDDAQAVKTLAHEAAHTTLHEKLVDRTCRGLIEVEAESVAFLVLAAHQVDSSQYTFNYVAGRAHQAKALAPDGPSIEEIVQATGQRVITAADQILNVTRPGPSVAEVAVGSLAMEIEPKVDRALQPVSVMASEQPASHQHVLPGMDVLPPLYSPDHGPTIGR</sequence>
<gene>
    <name evidence="2" type="ORF">ET996_02830</name>
</gene>